<protein>
    <submittedName>
        <fullName evidence="2">ABC transporter permease</fullName>
    </submittedName>
</protein>
<dbReference type="PIRSF" id="PIRSF037259">
    <property type="entry name" value="EcsB_ABC"/>
    <property type="match status" value="1"/>
</dbReference>
<proteinExistence type="predicted"/>
<dbReference type="Proteomes" id="UP001595733">
    <property type="component" value="Unassembled WGS sequence"/>
</dbReference>
<feature type="transmembrane region" description="Helical" evidence="1">
    <location>
        <begin position="368"/>
        <end position="385"/>
    </location>
</feature>
<keyword evidence="1" id="KW-0472">Membrane</keyword>
<feature type="transmembrane region" description="Helical" evidence="1">
    <location>
        <begin position="187"/>
        <end position="204"/>
    </location>
</feature>
<name>A0ABV8UQK0_9BACL</name>
<dbReference type="RefSeq" id="WP_378139079.1">
    <property type="nucleotide sequence ID" value="NZ_JBHSEF010000008.1"/>
</dbReference>
<gene>
    <name evidence="2" type="ORF">ACFO0S_00640</name>
</gene>
<keyword evidence="3" id="KW-1185">Reference proteome</keyword>
<dbReference type="InterPro" id="IPR010288">
    <property type="entry name" value="EcsB_ABC"/>
</dbReference>
<feature type="transmembrane region" description="Helical" evidence="1">
    <location>
        <begin position="102"/>
        <end position="125"/>
    </location>
</feature>
<feature type="transmembrane region" description="Helical" evidence="1">
    <location>
        <begin position="131"/>
        <end position="151"/>
    </location>
</feature>
<dbReference type="Pfam" id="PF05975">
    <property type="entry name" value="EcsB"/>
    <property type="match status" value="1"/>
</dbReference>
<organism evidence="2 3">
    <name type="scientific">Chryseomicrobium palamuruense</name>
    <dbReference type="NCBI Taxonomy" id="682973"/>
    <lineage>
        <taxon>Bacteria</taxon>
        <taxon>Bacillati</taxon>
        <taxon>Bacillota</taxon>
        <taxon>Bacilli</taxon>
        <taxon>Bacillales</taxon>
        <taxon>Caryophanaceae</taxon>
        <taxon>Chryseomicrobium</taxon>
    </lineage>
</organism>
<feature type="transmembrane region" description="Helical" evidence="1">
    <location>
        <begin position="299"/>
        <end position="323"/>
    </location>
</feature>
<reference evidence="3" key="1">
    <citation type="journal article" date="2019" name="Int. J. Syst. Evol. Microbiol.">
        <title>The Global Catalogue of Microorganisms (GCM) 10K type strain sequencing project: providing services to taxonomists for standard genome sequencing and annotation.</title>
        <authorList>
            <consortium name="The Broad Institute Genomics Platform"/>
            <consortium name="The Broad Institute Genome Sequencing Center for Infectious Disease"/>
            <person name="Wu L."/>
            <person name="Ma J."/>
        </authorList>
    </citation>
    <scope>NUCLEOTIDE SEQUENCE [LARGE SCALE GENOMIC DNA]</scope>
    <source>
        <strain evidence="3">CCUG 50353</strain>
    </source>
</reference>
<evidence type="ECO:0000313" key="3">
    <source>
        <dbReference type="Proteomes" id="UP001595733"/>
    </source>
</evidence>
<feature type="transmembrane region" description="Helical" evidence="1">
    <location>
        <begin position="59"/>
        <end position="81"/>
    </location>
</feature>
<dbReference type="EMBL" id="JBHSEF010000008">
    <property type="protein sequence ID" value="MFC4353567.1"/>
    <property type="molecule type" value="Genomic_DNA"/>
</dbReference>
<evidence type="ECO:0000256" key="1">
    <source>
        <dbReference type="SAM" id="Phobius"/>
    </source>
</evidence>
<evidence type="ECO:0000313" key="2">
    <source>
        <dbReference type="EMBL" id="MFC4353567.1"/>
    </source>
</evidence>
<accession>A0ABV8UQK0</accession>
<sequence>MLNLNSLYGERFQSYFIELQKYMQYMLSGHIAVVLLFTLGAAGYSYSEWLKLPHPEFPFVFVASFVLSVILVPNKPALLFRHADQYYLLPMAESLPSYIRPALHYSVFVVALRSLVVLVALLPMLARVGGISSSVLLLVAVIVVLLAYWNVHTKYVATVAWVVPAYLDFSIRFIVLYSLFYSVLSERFAISIVIGVAGILYLWYMKRESQKPFPFDRMIASEQQRMQRFYQFANYFTEVPHLRSKVSRRAFLDGALSDETLNRFLLSRSFIRKDELFYTWLRLAILMVLAPLFSFSLLAAVFVVVFTFAISLQLYQGLLYNQLFRMDMLYPQANESRETAAIQLTRKVAYSPLFVASVLLIWQHGLLYGIVALVSGIVLSEWFYLRKKKKQ</sequence>
<keyword evidence="1" id="KW-1133">Transmembrane helix</keyword>
<comment type="caution">
    <text evidence="2">The sequence shown here is derived from an EMBL/GenBank/DDBJ whole genome shotgun (WGS) entry which is preliminary data.</text>
</comment>
<keyword evidence="1" id="KW-0812">Transmembrane</keyword>
<feature type="transmembrane region" description="Helical" evidence="1">
    <location>
        <begin position="158"/>
        <end position="181"/>
    </location>
</feature>
<feature type="transmembrane region" description="Helical" evidence="1">
    <location>
        <begin position="25"/>
        <end position="47"/>
    </location>
</feature>